<evidence type="ECO:0000256" key="1">
    <source>
        <dbReference type="ARBA" id="ARBA00004173"/>
    </source>
</evidence>
<feature type="signal peptide" evidence="10">
    <location>
        <begin position="1"/>
        <end position="22"/>
    </location>
</feature>
<feature type="chain" id="PRO_5008905080" description="Hydroxysteroid dehydrogenase-like protein 2" evidence="10">
    <location>
        <begin position="23"/>
        <end position="508"/>
    </location>
</feature>
<feature type="compositionally biased region" description="Low complexity" evidence="9">
    <location>
        <begin position="376"/>
        <end position="390"/>
    </location>
</feature>
<keyword evidence="7" id="KW-0576">Peroxisome</keyword>
<feature type="region of interest" description="Disordered" evidence="9">
    <location>
        <begin position="365"/>
        <end position="394"/>
    </location>
</feature>
<proteinExistence type="inferred from homology"/>
<evidence type="ECO:0000259" key="11">
    <source>
        <dbReference type="Pfam" id="PF02036"/>
    </source>
</evidence>
<dbReference type="OrthoDB" id="5327538at2759"/>
<comment type="caution">
    <text evidence="12">The sequence shown here is derived from an EMBL/GenBank/DDBJ whole genome shotgun (WGS) entry which is preliminary data.</text>
</comment>
<evidence type="ECO:0000256" key="10">
    <source>
        <dbReference type="SAM" id="SignalP"/>
    </source>
</evidence>
<keyword evidence="10" id="KW-0732">Signal</keyword>
<evidence type="ECO:0000256" key="2">
    <source>
        <dbReference type="ARBA" id="ARBA00004275"/>
    </source>
</evidence>
<comment type="subcellular location">
    <subcellularLocation>
        <location evidence="1">Mitochondrion</location>
    </subcellularLocation>
    <subcellularLocation>
        <location evidence="2">Peroxisome</location>
    </subcellularLocation>
</comment>
<dbReference type="OMA" id="WWSSVAN"/>
<dbReference type="PANTHER" id="PTHR42808:SF3">
    <property type="entry name" value="HYDROXYSTEROID DEHYDROGENASE-LIKE PROTEIN 2"/>
    <property type="match status" value="1"/>
</dbReference>
<sequence>MISAEWSIFNIALIAWNRSVLSVVYINSRYTLGAVDTEEGRKNVFTEKYRYTSFVAKFCTGFSCAMSKFLCKNRKLAGRTVFISGASRGIGRDIALKLAKDKANIIIAAKTAQPHPKLAGTIYTVAEEVEAAGGKALPCVVDIRDEAQVRESVQKGVEKFGGIDILVNNASAISLTKTSDTDMKRYDLMHNINARGTFLVTKTCLPFLQKGKNPHILNLSPPLSLKPHWFQNHVAYSIAKYNMSLFALGWAEEFKSNGIAVNCLWPATAIYTAAMEMLGGGSSIKDQCRMPEIISDAAYSILCQDSTSATGNFYIDENVLRNEGITDLTPYAYSKDVQLMPDFFLEGPDSVHSSQYAIVGRDGAPLKSAGPPPVSPANAAAAPSPAAKSEAGGGGAGEVSGILKQIEGFLTPELVKSINAVFQFDVKGAEEGSYYLDMKSGSGSVGKEPPATKSDCTISVSGEDFVKLFSGKLSPTSAYMMGKIKIKGDMTKAMALDKLLGKLKKSKL</sequence>
<name>A0A1D2N5S9_ORCCI</name>
<evidence type="ECO:0000256" key="4">
    <source>
        <dbReference type="ARBA" id="ARBA00022857"/>
    </source>
</evidence>
<keyword evidence="13" id="KW-1185">Reference proteome</keyword>
<feature type="domain" description="SCP2" evidence="11">
    <location>
        <begin position="411"/>
        <end position="500"/>
    </location>
</feature>
<dbReference type="GO" id="GO:0005777">
    <property type="term" value="C:peroxisome"/>
    <property type="evidence" value="ECO:0007669"/>
    <property type="project" value="UniProtKB-SubCell"/>
</dbReference>
<accession>A0A1D2N5S9</accession>
<dbReference type="Proteomes" id="UP000094527">
    <property type="component" value="Unassembled WGS sequence"/>
</dbReference>
<dbReference type="SUPFAM" id="SSF55718">
    <property type="entry name" value="SCP-like"/>
    <property type="match status" value="1"/>
</dbReference>
<dbReference type="FunFam" id="3.40.50.720:FF:000301">
    <property type="entry name" value="Hydroxysteroid dehydrogenase like 2"/>
    <property type="match status" value="1"/>
</dbReference>
<evidence type="ECO:0000256" key="6">
    <source>
        <dbReference type="ARBA" id="ARBA00023128"/>
    </source>
</evidence>
<dbReference type="PANTHER" id="PTHR42808">
    <property type="entry name" value="HYDROXYSTEROID DEHYDROGENASE-LIKE PROTEIN 2"/>
    <property type="match status" value="1"/>
</dbReference>
<keyword evidence="5" id="KW-0560">Oxidoreductase</keyword>
<evidence type="ECO:0000256" key="8">
    <source>
        <dbReference type="ARBA" id="ARBA00040243"/>
    </source>
</evidence>
<dbReference type="InterPro" id="IPR036527">
    <property type="entry name" value="SCP2_sterol-bd_dom_sf"/>
</dbReference>
<dbReference type="PRINTS" id="PR00081">
    <property type="entry name" value="GDHRDH"/>
</dbReference>
<dbReference type="AlphaFoldDB" id="A0A1D2N5S9"/>
<evidence type="ECO:0000313" key="13">
    <source>
        <dbReference type="Proteomes" id="UP000094527"/>
    </source>
</evidence>
<evidence type="ECO:0000256" key="9">
    <source>
        <dbReference type="SAM" id="MobiDB-lite"/>
    </source>
</evidence>
<protein>
    <recommendedName>
        <fullName evidence="8">Hydroxysteroid dehydrogenase-like protein 2</fullName>
    </recommendedName>
</protein>
<gene>
    <name evidence="12" type="ORF">Ocin01_06041</name>
</gene>
<dbReference type="InterPro" id="IPR051935">
    <property type="entry name" value="HSDL2"/>
</dbReference>
<dbReference type="InterPro" id="IPR036291">
    <property type="entry name" value="NAD(P)-bd_dom_sf"/>
</dbReference>
<dbReference type="STRING" id="48709.A0A1D2N5S9"/>
<dbReference type="CDD" id="cd09762">
    <property type="entry name" value="HSDL2_SDR_c"/>
    <property type="match status" value="1"/>
</dbReference>
<organism evidence="12 13">
    <name type="scientific">Orchesella cincta</name>
    <name type="common">Springtail</name>
    <name type="synonym">Podura cincta</name>
    <dbReference type="NCBI Taxonomy" id="48709"/>
    <lineage>
        <taxon>Eukaryota</taxon>
        <taxon>Metazoa</taxon>
        <taxon>Ecdysozoa</taxon>
        <taxon>Arthropoda</taxon>
        <taxon>Hexapoda</taxon>
        <taxon>Collembola</taxon>
        <taxon>Entomobryomorpha</taxon>
        <taxon>Entomobryoidea</taxon>
        <taxon>Orchesellidae</taxon>
        <taxon>Orchesellinae</taxon>
        <taxon>Orchesella</taxon>
    </lineage>
</organism>
<keyword evidence="4" id="KW-0521">NADP</keyword>
<dbReference type="NCBIfam" id="NF006133">
    <property type="entry name" value="PRK08278.1"/>
    <property type="match status" value="1"/>
</dbReference>
<evidence type="ECO:0000313" key="12">
    <source>
        <dbReference type="EMBL" id="ODN00640.1"/>
    </source>
</evidence>
<reference evidence="12 13" key="1">
    <citation type="journal article" date="2016" name="Genome Biol. Evol.">
        <title>Gene Family Evolution Reflects Adaptation to Soil Environmental Stressors in the Genome of the Collembolan Orchesella cincta.</title>
        <authorList>
            <person name="Faddeeva-Vakhrusheva A."/>
            <person name="Derks M.F."/>
            <person name="Anvar S.Y."/>
            <person name="Agamennone V."/>
            <person name="Suring W."/>
            <person name="Smit S."/>
            <person name="van Straalen N.M."/>
            <person name="Roelofs D."/>
        </authorList>
    </citation>
    <scope>NUCLEOTIDE SEQUENCE [LARGE SCALE GENOMIC DNA]</scope>
    <source>
        <tissue evidence="12">Mixed pool</tissue>
    </source>
</reference>
<dbReference type="SUPFAM" id="SSF51735">
    <property type="entry name" value="NAD(P)-binding Rossmann-fold domains"/>
    <property type="match status" value="1"/>
</dbReference>
<evidence type="ECO:0000256" key="3">
    <source>
        <dbReference type="ARBA" id="ARBA00006484"/>
    </source>
</evidence>
<dbReference type="Pfam" id="PF02036">
    <property type="entry name" value="SCP2"/>
    <property type="match status" value="1"/>
</dbReference>
<dbReference type="InterPro" id="IPR002347">
    <property type="entry name" value="SDR_fam"/>
</dbReference>
<dbReference type="GO" id="GO:0016491">
    <property type="term" value="F:oxidoreductase activity"/>
    <property type="evidence" value="ECO:0007669"/>
    <property type="project" value="UniProtKB-KW"/>
</dbReference>
<dbReference type="Gene3D" id="3.40.50.720">
    <property type="entry name" value="NAD(P)-binding Rossmann-like Domain"/>
    <property type="match status" value="1"/>
</dbReference>
<dbReference type="Pfam" id="PF00106">
    <property type="entry name" value="adh_short"/>
    <property type="match status" value="1"/>
</dbReference>
<evidence type="ECO:0000256" key="5">
    <source>
        <dbReference type="ARBA" id="ARBA00023002"/>
    </source>
</evidence>
<dbReference type="Gene3D" id="3.30.1050.10">
    <property type="entry name" value="SCP2 sterol-binding domain"/>
    <property type="match status" value="1"/>
</dbReference>
<dbReference type="InterPro" id="IPR003033">
    <property type="entry name" value="SCP2_sterol-bd_dom"/>
</dbReference>
<dbReference type="GO" id="GO:0005739">
    <property type="term" value="C:mitochondrion"/>
    <property type="evidence" value="ECO:0007669"/>
    <property type="project" value="UniProtKB-SubCell"/>
</dbReference>
<comment type="similarity">
    <text evidence="3">Belongs to the short-chain dehydrogenases/reductases (SDR) family.</text>
</comment>
<dbReference type="EMBL" id="LJIJ01000195">
    <property type="protein sequence ID" value="ODN00640.1"/>
    <property type="molecule type" value="Genomic_DNA"/>
</dbReference>
<keyword evidence="6" id="KW-0496">Mitochondrion</keyword>
<evidence type="ECO:0000256" key="7">
    <source>
        <dbReference type="ARBA" id="ARBA00023140"/>
    </source>
</evidence>